<evidence type="ECO:0000256" key="7">
    <source>
        <dbReference type="ARBA" id="ARBA00022898"/>
    </source>
</evidence>
<dbReference type="GO" id="GO:0030170">
    <property type="term" value="F:pyridoxal phosphate binding"/>
    <property type="evidence" value="ECO:0007669"/>
    <property type="project" value="InterPro"/>
</dbReference>
<dbReference type="CDD" id="cd00609">
    <property type="entry name" value="AAT_like"/>
    <property type="match status" value="1"/>
</dbReference>
<keyword evidence="9" id="KW-0368">Histidine biosynthesis</keyword>
<dbReference type="InterPro" id="IPR005861">
    <property type="entry name" value="HisP_aminotrans"/>
</dbReference>
<dbReference type="InterPro" id="IPR004839">
    <property type="entry name" value="Aminotransferase_I/II_large"/>
</dbReference>
<dbReference type="InterPro" id="IPR015422">
    <property type="entry name" value="PyrdxlP-dep_Trfase_small"/>
</dbReference>
<comment type="catalytic activity">
    <reaction evidence="8 9">
        <text>L-histidinol phosphate + 2-oxoglutarate = 3-(imidazol-4-yl)-2-oxopropyl phosphate + L-glutamate</text>
        <dbReference type="Rhea" id="RHEA:23744"/>
        <dbReference type="ChEBI" id="CHEBI:16810"/>
        <dbReference type="ChEBI" id="CHEBI:29985"/>
        <dbReference type="ChEBI" id="CHEBI:57766"/>
        <dbReference type="ChEBI" id="CHEBI:57980"/>
        <dbReference type="EC" id="2.6.1.9"/>
    </reaction>
</comment>
<sequence>MAPNPRPGILDIAPYVGGESELAGFDYVARLASNENPLGPSPKAAQSYAALKDDLHRYPDGGTTELRDAIAKVHDLDAGRIVCGAGSDELISLLVRAYAGPGDEVVYSRHGFLMYPIAATTAGAKAVAAPETDLTADVDRILECVGEATRMVFVANPNNPTGTFLPEGELERLHAGLPDGVLLVIDAAYAEYVEDGAYADGRALVERADNVVMTRTFSKIYGLAALRLGWAYGPANVVDVLNRLRGPFNVSAAAQAAGVAAVRDRDYVQKSVEHNRVWRDWFRQQAGIAGVEALPSVGNFVLLRFDGDARAEAAVAHFKENGVLVRRMASYGLPDCLRVSIGTETDMRMAADALASFAERRT</sequence>
<dbReference type="Proteomes" id="UP000253941">
    <property type="component" value="Unassembled WGS sequence"/>
</dbReference>
<dbReference type="SUPFAM" id="SSF53383">
    <property type="entry name" value="PLP-dependent transferases"/>
    <property type="match status" value="1"/>
</dbReference>
<keyword evidence="6 9" id="KW-0808">Transferase</keyword>
<evidence type="ECO:0000256" key="8">
    <source>
        <dbReference type="ARBA" id="ARBA00047481"/>
    </source>
</evidence>
<keyword evidence="12" id="KW-1185">Reference proteome</keyword>
<dbReference type="PANTHER" id="PTHR43643">
    <property type="entry name" value="HISTIDINOL-PHOSPHATE AMINOTRANSFERASE 2"/>
    <property type="match status" value="1"/>
</dbReference>
<feature type="modified residue" description="N6-(pyridoxal phosphate)lysine" evidence="9">
    <location>
        <position position="219"/>
    </location>
</feature>
<dbReference type="UniPathway" id="UPA00031">
    <property type="reaction ID" value="UER00012"/>
</dbReference>
<comment type="caution">
    <text evidence="11">The sequence shown here is derived from an EMBL/GenBank/DDBJ whole genome shotgun (WGS) entry which is preliminary data.</text>
</comment>
<dbReference type="PANTHER" id="PTHR43643:SF3">
    <property type="entry name" value="HISTIDINOL-PHOSPHATE AMINOTRANSFERASE"/>
    <property type="match status" value="1"/>
</dbReference>
<keyword evidence="5 9" id="KW-0032">Aminotransferase</keyword>
<organism evidence="11 12">
    <name type="scientific">Ferruginivarius sediminum</name>
    <dbReference type="NCBI Taxonomy" id="2661937"/>
    <lineage>
        <taxon>Bacteria</taxon>
        <taxon>Pseudomonadati</taxon>
        <taxon>Pseudomonadota</taxon>
        <taxon>Alphaproteobacteria</taxon>
        <taxon>Rhodospirillales</taxon>
        <taxon>Rhodospirillaceae</taxon>
        <taxon>Ferruginivarius</taxon>
    </lineage>
</organism>
<keyword evidence="9" id="KW-0028">Amino-acid biosynthesis</keyword>
<feature type="domain" description="Aminotransferase class I/classII large" evidence="10">
    <location>
        <begin position="30"/>
        <end position="354"/>
    </location>
</feature>
<dbReference type="InterPro" id="IPR015421">
    <property type="entry name" value="PyrdxlP-dep_Trfase_major"/>
</dbReference>
<evidence type="ECO:0000256" key="5">
    <source>
        <dbReference type="ARBA" id="ARBA00022576"/>
    </source>
</evidence>
<evidence type="ECO:0000256" key="2">
    <source>
        <dbReference type="ARBA" id="ARBA00005011"/>
    </source>
</evidence>
<evidence type="ECO:0000256" key="1">
    <source>
        <dbReference type="ARBA" id="ARBA00001933"/>
    </source>
</evidence>
<name>A0A369T9B1_9PROT</name>
<evidence type="ECO:0000259" key="10">
    <source>
        <dbReference type="Pfam" id="PF00155"/>
    </source>
</evidence>
<dbReference type="EC" id="2.6.1.9" evidence="9"/>
<dbReference type="NCBIfam" id="TIGR01141">
    <property type="entry name" value="hisC"/>
    <property type="match status" value="1"/>
</dbReference>
<dbReference type="Gene3D" id="3.40.640.10">
    <property type="entry name" value="Type I PLP-dependent aspartate aminotransferase-like (Major domain)"/>
    <property type="match status" value="1"/>
</dbReference>
<comment type="similarity">
    <text evidence="3 9">Belongs to the class-II pyridoxal-phosphate-dependent aminotransferase family. Histidinol-phosphate aminotransferase subfamily.</text>
</comment>
<evidence type="ECO:0000256" key="9">
    <source>
        <dbReference type="HAMAP-Rule" id="MF_01023"/>
    </source>
</evidence>
<dbReference type="RefSeq" id="WP_114582147.1">
    <property type="nucleotide sequence ID" value="NZ_QPMH01000008.1"/>
</dbReference>
<comment type="subunit">
    <text evidence="4 9">Homodimer.</text>
</comment>
<proteinExistence type="inferred from homology"/>
<dbReference type="EMBL" id="QPMH01000008">
    <property type="protein sequence ID" value="RDD61903.1"/>
    <property type="molecule type" value="Genomic_DNA"/>
</dbReference>
<evidence type="ECO:0000256" key="3">
    <source>
        <dbReference type="ARBA" id="ARBA00007970"/>
    </source>
</evidence>
<evidence type="ECO:0000256" key="6">
    <source>
        <dbReference type="ARBA" id="ARBA00022679"/>
    </source>
</evidence>
<comment type="cofactor">
    <cofactor evidence="1 9">
        <name>pyridoxal 5'-phosphate</name>
        <dbReference type="ChEBI" id="CHEBI:597326"/>
    </cofactor>
</comment>
<gene>
    <name evidence="9" type="primary">hisC</name>
    <name evidence="11" type="ORF">DRB17_10455</name>
</gene>
<accession>A0A369T9B1</accession>
<dbReference type="InterPro" id="IPR050106">
    <property type="entry name" value="HistidinolP_aminotransfase"/>
</dbReference>
<evidence type="ECO:0000313" key="12">
    <source>
        <dbReference type="Proteomes" id="UP000253941"/>
    </source>
</evidence>
<reference evidence="11 12" key="1">
    <citation type="submission" date="2018-07" db="EMBL/GenBank/DDBJ databases">
        <title>Venubactetium sediminum gen. nov., sp. nov., isolated from a marine solar saltern.</title>
        <authorList>
            <person name="Wang S."/>
        </authorList>
    </citation>
    <scope>NUCLEOTIDE SEQUENCE [LARGE SCALE GENOMIC DNA]</scope>
    <source>
        <strain evidence="11 12">WD2A32</strain>
    </source>
</reference>
<dbReference type="Pfam" id="PF00155">
    <property type="entry name" value="Aminotran_1_2"/>
    <property type="match status" value="1"/>
</dbReference>
<dbReference type="AlphaFoldDB" id="A0A369T9B1"/>
<keyword evidence="7 9" id="KW-0663">Pyridoxal phosphate</keyword>
<dbReference type="InterPro" id="IPR015424">
    <property type="entry name" value="PyrdxlP-dep_Trfase"/>
</dbReference>
<dbReference type="GO" id="GO:0004400">
    <property type="term" value="F:histidinol-phosphate transaminase activity"/>
    <property type="evidence" value="ECO:0007669"/>
    <property type="project" value="UniProtKB-UniRule"/>
</dbReference>
<comment type="pathway">
    <text evidence="2 9">Amino-acid biosynthesis; L-histidine biosynthesis; L-histidine from 5-phospho-alpha-D-ribose 1-diphosphate: step 7/9.</text>
</comment>
<dbReference type="HAMAP" id="MF_01023">
    <property type="entry name" value="HisC_aminotrans_2"/>
    <property type="match status" value="1"/>
</dbReference>
<protein>
    <recommendedName>
        <fullName evidence="9">Histidinol-phosphate aminotransferase</fullName>
        <ecNumber evidence="9">2.6.1.9</ecNumber>
    </recommendedName>
    <alternativeName>
        <fullName evidence="9">Imidazole acetol-phosphate transaminase</fullName>
    </alternativeName>
</protein>
<evidence type="ECO:0000313" key="11">
    <source>
        <dbReference type="EMBL" id="RDD61903.1"/>
    </source>
</evidence>
<dbReference type="GO" id="GO:0000105">
    <property type="term" value="P:L-histidine biosynthetic process"/>
    <property type="evidence" value="ECO:0007669"/>
    <property type="project" value="UniProtKB-UniRule"/>
</dbReference>
<evidence type="ECO:0000256" key="4">
    <source>
        <dbReference type="ARBA" id="ARBA00011738"/>
    </source>
</evidence>
<dbReference type="Gene3D" id="3.90.1150.10">
    <property type="entry name" value="Aspartate Aminotransferase, domain 1"/>
    <property type="match status" value="1"/>
</dbReference>